<reference evidence="2" key="3">
    <citation type="submission" date="2021-06" db="EMBL/GenBank/DDBJ databases">
        <title>Chromosome-level genome assembly for S. haematobium.</title>
        <authorList>
            <person name="Stroehlein A.J."/>
        </authorList>
    </citation>
    <scope>NUCLEOTIDE SEQUENCE</scope>
</reference>
<accession>A0A094ZRR4</accession>
<dbReference type="PANTHER" id="PTHR46989:SF3">
    <property type="entry name" value="USPA DOMAIN-CONTAINING PROTEIN"/>
    <property type="match status" value="1"/>
</dbReference>
<dbReference type="InterPro" id="IPR014729">
    <property type="entry name" value="Rossmann-like_a/b/a_fold"/>
</dbReference>
<gene>
    <name evidence="2" type="ORF">MS3_00007291</name>
    <name evidence="3" type="ORF">MS3_05797</name>
</gene>
<dbReference type="InterPro" id="IPR006015">
    <property type="entry name" value="Universal_stress_UspA"/>
</dbReference>
<reference evidence="3" key="1">
    <citation type="journal article" date="2012" name="Nat. Genet.">
        <title>Whole-genome sequence of Schistosoma haematobium.</title>
        <authorList>
            <person name="Young N.D."/>
            <person name="Jex A.R."/>
            <person name="Li B."/>
            <person name="Liu S."/>
            <person name="Yang L."/>
            <person name="Xiong Z."/>
            <person name="Li Y."/>
            <person name="Cantacessi C."/>
            <person name="Hall R.S."/>
            <person name="Xu X."/>
            <person name="Chen F."/>
            <person name="Wu X."/>
            <person name="Zerlotini A."/>
            <person name="Oliveira G."/>
            <person name="Hofmann A."/>
            <person name="Zhang G."/>
            <person name="Fang X."/>
            <person name="Kang Y."/>
            <person name="Campbell B.E."/>
            <person name="Loukas A."/>
            <person name="Ranganathan S."/>
            <person name="Rollinson D."/>
            <person name="Rinaldi G."/>
            <person name="Brindley P.J."/>
            <person name="Yang H."/>
            <person name="Wang J."/>
            <person name="Wang J."/>
            <person name="Gasser R.B."/>
        </authorList>
    </citation>
    <scope>NUCLEOTIDE SEQUENCE [LARGE SCALE GENOMIC DNA]</scope>
</reference>
<evidence type="ECO:0000313" key="4">
    <source>
        <dbReference type="Proteomes" id="UP000471633"/>
    </source>
</evidence>
<evidence type="ECO:0000313" key="3">
    <source>
        <dbReference type="EMBL" id="KGB37460.1"/>
    </source>
</evidence>
<feature type="domain" description="UspA" evidence="1">
    <location>
        <begin position="14"/>
        <end position="161"/>
    </location>
</feature>
<reference evidence="2" key="4">
    <citation type="journal article" date="2022" name="PLoS Pathog.">
        <title>Chromosome-level genome of Schistosoma haematobium underpins genome-wide explorations of molecular variation.</title>
        <authorList>
            <person name="Stroehlein A.J."/>
            <person name="Korhonen P.K."/>
            <person name="Lee V.V."/>
            <person name="Ralph S.A."/>
            <person name="Mentink-Kane M."/>
            <person name="You H."/>
            <person name="McManus D.P."/>
            <person name="Tchuente L.T."/>
            <person name="Stothard J.R."/>
            <person name="Kaur P."/>
            <person name="Dudchenko O."/>
            <person name="Aiden E.L."/>
            <person name="Yang B."/>
            <person name="Yang H."/>
            <person name="Emery A.M."/>
            <person name="Webster B.L."/>
            <person name="Brindley P.J."/>
            <person name="Rollinson D."/>
            <person name="Chang B.C.H."/>
            <person name="Gasser R.B."/>
            <person name="Young N.D."/>
        </authorList>
    </citation>
    <scope>NUCLEOTIDE SEQUENCE</scope>
</reference>
<reference evidence="2" key="2">
    <citation type="journal article" date="2019" name="Gigascience">
        <title>High-quality Schistosoma haematobium genome achieved by single-molecule and long-range sequencing.</title>
        <authorList>
            <person name="Stroehlein A.J."/>
            <person name="Korhonen P.K."/>
            <person name="Chong T.M."/>
            <person name="Lim Y.L."/>
            <person name="Chan K.G."/>
            <person name="Webster B."/>
            <person name="Rollinson D."/>
            <person name="Brindley P.J."/>
            <person name="Gasser R.B."/>
            <person name="Young N.D."/>
        </authorList>
    </citation>
    <scope>NUCLEOTIDE SEQUENCE</scope>
</reference>
<name>A0A094ZRR4_SCHHA</name>
<dbReference type="Proteomes" id="UP000471633">
    <property type="component" value="Unassembled WGS sequence"/>
</dbReference>
<dbReference type="EMBL" id="AMPZ03000005">
    <property type="protein sequence ID" value="KAH9582588.1"/>
    <property type="molecule type" value="Genomic_DNA"/>
</dbReference>
<dbReference type="Pfam" id="PF00582">
    <property type="entry name" value="Usp"/>
    <property type="match status" value="1"/>
</dbReference>
<dbReference type="KEGG" id="shx:MS3_00007291"/>
<dbReference type="InterPro" id="IPR006016">
    <property type="entry name" value="UspA"/>
</dbReference>
<dbReference type="STRING" id="6185.A0A094ZRR4"/>
<evidence type="ECO:0000313" key="2">
    <source>
        <dbReference type="EMBL" id="KAH9582588.1"/>
    </source>
</evidence>
<keyword evidence="4" id="KW-1185">Reference proteome</keyword>
<protein>
    <recommendedName>
        <fullName evidence="1">UspA domain-containing protein</fullName>
    </recommendedName>
</protein>
<dbReference type="EMBL" id="KL250887">
    <property type="protein sequence ID" value="KGB37460.1"/>
    <property type="molecule type" value="Genomic_DNA"/>
</dbReference>
<dbReference type="PRINTS" id="PR01438">
    <property type="entry name" value="UNVRSLSTRESS"/>
</dbReference>
<dbReference type="CTD" id="24593227"/>
<evidence type="ECO:0000259" key="1">
    <source>
        <dbReference type="Pfam" id="PF00582"/>
    </source>
</evidence>
<dbReference type="AlphaFoldDB" id="A0A094ZRR4"/>
<dbReference type="RefSeq" id="XP_012797222.1">
    <property type="nucleotide sequence ID" value="XM_012941768.2"/>
</dbReference>
<organism evidence="3">
    <name type="scientific">Schistosoma haematobium</name>
    <name type="common">Blood fluke</name>
    <dbReference type="NCBI Taxonomy" id="6185"/>
    <lineage>
        <taxon>Eukaryota</taxon>
        <taxon>Metazoa</taxon>
        <taxon>Spiralia</taxon>
        <taxon>Lophotrochozoa</taxon>
        <taxon>Platyhelminthes</taxon>
        <taxon>Trematoda</taxon>
        <taxon>Digenea</taxon>
        <taxon>Strigeidida</taxon>
        <taxon>Schistosomatoidea</taxon>
        <taxon>Schistosomatidae</taxon>
        <taxon>Schistosoma</taxon>
    </lineage>
</organism>
<dbReference type="PANTHER" id="PTHR46989">
    <property type="entry name" value="USP DOMAIN-CONTAINING PROTEIN"/>
    <property type="match status" value="1"/>
</dbReference>
<sequence length="166" mass="18677">MPGLISTEESKVIRKILIPIYESSEAHKAILWYVNNLKLPGDLIIFLHVIEPILPSALSGLSSQYETLPYNDKYHVSEKIMNKAKLLCQELVHEANIYGIKSEAMIQIDTKPGPAIIKMINEQHIDNIIMLKRSLSFIKRAITGSVSSYVLHHSNIPVTILSSMNN</sequence>
<dbReference type="SUPFAM" id="SSF52402">
    <property type="entry name" value="Adenine nucleotide alpha hydrolases-like"/>
    <property type="match status" value="1"/>
</dbReference>
<dbReference type="GeneID" id="24593227"/>
<dbReference type="CDD" id="cd23659">
    <property type="entry name" value="USP_At3g01520-like"/>
    <property type="match status" value="1"/>
</dbReference>
<proteinExistence type="predicted"/>
<dbReference type="Gene3D" id="3.40.50.620">
    <property type="entry name" value="HUPs"/>
    <property type="match status" value="1"/>
</dbReference>